<keyword evidence="3" id="KW-0131">Cell cycle</keyword>
<accession>A0ABM9BTI7</accession>
<proteinExistence type="predicted"/>
<keyword evidence="1" id="KW-0812">Transmembrane</keyword>
<evidence type="ECO:0000313" key="4">
    <source>
        <dbReference type="Proteomes" id="UP000838324"/>
    </source>
</evidence>
<organism evidence="3 4">
    <name type="scientific">Paenibacillus auburnensis</name>
    <dbReference type="NCBI Taxonomy" id="2905649"/>
    <lineage>
        <taxon>Bacteria</taxon>
        <taxon>Bacillati</taxon>
        <taxon>Bacillota</taxon>
        <taxon>Bacilli</taxon>
        <taxon>Bacillales</taxon>
        <taxon>Paenibacillaceae</taxon>
        <taxon>Paenibacillus</taxon>
    </lineage>
</organism>
<evidence type="ECO:0000256" key="1">
    <source>
        <dbReference type="SAM" id="Phobius"/>
    </source>
</evidence>
<gene>
    <name evidence="3" type="primary">yneA</name>
    <name evidence="3" type="ORF">PAECIP111892_01041</name>
</gene>
<dbReference type="InterPro" id="IPR018392">
    <property type="entry name" value="LysM"/>
</dbReference>
<dbReference type="Proteomes" id="UP000838324">
    <property type="component" value="Unassembled WGS sequence"/>
</dbReference>
<keyword evidence="4" id="KW-1185">Reference proteome</keyword>
<evidence type="ECO:0000313" key="3">
    <source>
        <dbReference type="EMBL" id="CAH1192609.1"/>
    </source>
</evidence>
<dbReference type="PROSITE" id="PS51782">
    <property type="entry name" value="LYSM"/>
    <property type="match status" value="1"/>
</dbReference>
<dbReference type="Gene3D" id="3.10.350.10">
    <property type="entry name" value="LysM domain"/>
    <property type="match status" value="1"/>
</dbReference>
<sequence>MLKYSTYRSIYDEAREVQSAGDDSASTYVSNLKDSAASLFSMLMKVFVKDNFIKLALVFMLVVSGFTVVGNVFAGSVSSMTEGKRVVVERGDTLWSIAREHKPDNMRIVVYIEGIKETSGLKSSDIQAGDVLTLPVY</sequence>
<name>A0ABM9BTI7_9BACL</name>
<keyword evidence="3" id="KW-0132">Cell division</keyword>
<dbReference type="EMBL" id="CAKMMG010000001">
    <property type="protein sequence ID" value="CAH1192609.1"/>
    <property type="molecule type" value="Genomic_DNA"/>
</dbReference>
<keyword evidence="1" id="KW-1133">Transmembrane helix</keyword>
<dbReference type="InterPro" id="IPR036779">
    <property type="entry name" value="LysM_dom_sf"/>
</dbReference>
<dbReference type="RefSeq" id="WP_236330486.1">
    <property type="nucleotide sequence ID" value="NZ_CAKMMG010000001.1"/>
</dbReference>
<dbReference type="CDD" id="cd00118">
    <property type="entry name" value="LysM"/>
    <property type="match status" value="1"/>
</dbReference>
<dbReference type="GO" id="GO:0051301">
    <property type="term" value="P:cell division"/>
    <property type="evidence" value="ECO:0007669"/>
    <property type="project" value="UniProtKB-KW"/>
</dbReference>
<evidence type="ECO:0000259" key="2">
    <source>
        <dbReference type="PROSITE" id="PS51782"/>
    </source>
</evidence>
<feature type="transmembrane region" description="Helical" evidence="1">
    <location>
        <begin position="52"/>
        <end position="74"/>
    </location>
</feature>
<dbReference type="Pfam" id="PF01476">
    <property type="entry name" value="LysM"/>
    <property type="match status" value="1"/>
</dbReference>
<protein>
    <submittedName>
        <fullName evidence="3">Cell division suppressor protein YneA</fullName>
    </submittedName>
</protein>
<feature type="domain" description="LysM" evidence="2">
    <location>
        <begin position="84"/>
        <end position="134"/>
    </location>
</feature>
<reference evidence="3" key="1">
    <citation type="submission" date="2022-01" db="EMBL/GenBank/DDBJ databases">
        <authorList>
            <person name="Criscuolo A."/>
        </authorList>
    </citation>
    <scope>NUCLEOTIDE SEQUENCE</scope>
    <source>
        <strain evidence="3">CIP111892</strain>
    </source>
</reference>
<keyword evidence="1" id="KW-0472">Membrane</keyword>
<dbReference type="SMART" id="SM00257">
    <property type="entry name" value="LysM"/>
    <property type="match status" value="1"/>
</dbReference>
<comment type="caution">
    <text evidence="3">The sequence shown here is derived from an EMBL/GenBank/DDBJ whole genome shotgun (WGS) entry which is preliminary data.</text>
</comment>